<evidence type="ECO:0000313" key="16">
    <source>
        <dbReference type="Proteomes" id="UP000306954"/>
    </source>
</evidence>
<evidence type="ECO:0000256" key="8">
    <source>
        <dbReference type="ARBA" id="ARBA00023034"/>
    </source>
</evidence>
<keyword evidence="7 12" id="KW-0653">Protein transport</keyword>
<organism evidence="14 16">
    <name type="scientific">Wallemia ichthyophaga</name>
    <dbReference type="NCBI Taxonomy" id="245174"/>
    <lineage>
        <taxon>Eukaryota</taxon>
        <taxon>Fungi</taxon>
        <taxon>Dikarya</taxon>
        <taxon>Basidiomycota</taxon>
        <taxon>Wallemiomycotina</taxon>
        <taxon>Wallemiomycetes</taxon>
        <taxon>Wallemiales</taxon>
        <taxon>Wallemiaceae</taxon>
        <taxon>Wallemia</taxon>
    </lineage>
</organism>
<dbReference type="SUPFAM" id="SSF64356">
    <property type="entry name" value="SNARE-like"/>
    <property type="match status" value="1"/>
</dbReference>
<dbReference type="GO" id="GO:0006890">
    <property type="term" value="P:retrograde vesicle-mediated transport, Golgi to endoplasmic reticulum"/>
    <property type="evidence" value="ECO:0007669"/>
    <property type="project" value="UniProtKB-UniRule"/>
</dbReference>
<dbReference type="InterPro" id="IPR039652">
    <property type="entry name" value="Coatomer_zeta"/>
</dbReference>
<evidence type="ECO:0000256" key="5">
    <source>
        <dbReference type="ARBA" id="ARBA00022490"/>
    </source>
</evidence>
<comment type="similarity">
    <text evidence="2 12">Belongs to the adaptor complexes small subunit family.</text>
</comment>
<name>A0A4T0IX88_WALIC</name>
<feature type="domain" description="AP complex mu/sigma subunit" evidence="13">
    <location>
        <begin position="3"/>
        <end position="76"/>
    </location>
</feature>
<comment type="subunit">
    <text evidence="3 12">Oligomeric complex that consists of at least the alpha, beta, beta', gamma, delta, epsilon and zeta subunits.</text>
</comment>
<dbReference type="Proteomes" id="UP000306954">
    <property type="component" value="Unassembled WGS sequence"/>
</dbReference>
<dbReference type="EMBL" id="SPOF01000004">
    <property type="protein sequence ID" value="TIB16328.1"/>
    <property type="molecule type" value="Genomic_DNA"/>
</dbReference>
<evidence type="ECO:0000256" key="10">
    <source>
        <dbReference type="ARBA" id="ARBA00023329"/>
    </source>
</evidence>
<comment type="caution">
    <text evidence="14">The sequence shown here is derived from an EMBL/GenBank/DDBJ whole genome shotgun (WGS) entry which is preliminary data.</text>
</comment>
<dbReference type="InterPro" id="IPR011012">
    <property type="entry name" value="Longin-like_dom_sf"/>
</dbReference>
<keyword evidence="9 12" id="KW-0472">Membrane</keyword>
<keyword evidence="5 12" id="KW-0963">Cytoplasm</keyword>
<accession>A0A4T0IX88</accession>
<dbReference type="GO" id="GO:0006886">
    <property type="term" value="P:intracellular protein transport"/>
    <property type="evidence" value="ECO:0007669"/>
    <property type="project" value="TreeGrafter"/>
</dbReference>
<dbReference type="Pfam" id="PF01217">
    <property type="entry name" value="Clat_adaptor_s"/>
    <property type="match status" value="1"/>
</dbReference>
<proteinExistence type="inferred from homology"/>
<dbReference type="Proteomes" id="UP000310689">
    <property type="component" value="Unassembled WGS sequence"/>
</dbReference>
<evidence type="ECO:0000313" key="14">
    <source>
        <dbReference type="EMBL" id="TIB16328.1"/>
    </source>
</evidence>
<evidence type="ECO:0000256" key="3">
    <source>
        <dbReference type="ARBA" id="ARBA00011775"/>
    </source>
</evidence>
<dbReference type="PANTHER" id="PTHR11043">
    <property type="entry name" value="ZETA-COAT PROTEIN"/>
    <property type="match status" value="1"/>
</dbReference>
<keyword evidence="6 12" id="KW-0931">ER-Golgi transport</keyword>
<keyword evidence="8 12" id="KW-0333">Golgi apparatus</keyword>
<evidence type="ECO:0000256" key="4">
    <source>
        <dbReference type="ARBA" id="ARBA00022448"/>
    </source>
</evidence>
<evidence type="ECO:0000256" key="9">
    <source>
        <dbReference type="ARBA" id="ARBA00023136"/>
    </source>
</evidence>
<protein>
    <recommendedName>
        <fullName evidence="12">Coatomer subunit zeta</fullName>
    </recommendedName>
</protein>
<evidence type="ECO:0000256" key="1">
    <source>
        <dbReference type="ARBA" id="ARBA00004255"/>
    </source>
</evidence>
<dbReference type="GO" id="GO:0006891">
    <property type="term" value="P:intra-Golgi vesicle-mediated transport"/>
    <property type="evidence" value="ECO:0007669"/>
    <property type="project" value="TreeGrafter"/>
</dbReference>
<evidence type="ECO:0000256" key="7">
    <source>
        <dbReference type="ARBA" id="ARBA00022927"/>
    </source>
</evidence>
<comment type="subcellular location">
    <subcellularLocation>
        <location evidence="12">Cytoplasm</location>
    </subcellularLocation>
    <subcellularLocation>
        <location evidence="1 12">Golgi apparatus membrane</location>
        <topology evidence="1 12">Peripheral membrane protein</topology>
        <orientation evidence="1 12">Cytoplasmic side</orientation>
    </subcellularLocation>
    <subcellularLocation>
        <location evidence="12">Cytoplasmic vesicle</location>
        <location evidence="12">COPI-coated vesicle membrane</location>
        <topology evidence="12">Peripheral membrane protein</topology>
        <orientation evidence="12">Cytoplasmic side</orientation>
    </subcellularLocation>
</comment>
<dbReference type="InterPro" id="IPR022775">
    <property type="entry name" value="AP_mu_sigma_su"/>
</dbReference>
<comment type="function">
    <text evidence="11">The coatomer is a cytosolic protein complex that binds to dilysine motifs and reversibly associates with Golgi non-clathrin-coated vesicles, which further mediate biosynthetic protein transport from the ER, via the Golgi up to the trans Golgi network. Coatomer complex is required for budding from Golgi membranes, and is essential for the retrograde Golgi-to-ER transport of dilysine-tagged proteins. The zeta subunit may be involved in regulating the coat assembly and, hence, the rate of biosynthetic protein transport due to its association-dissociation properties with the coatomer complex.</text>
</comment>
<dbReference type="GO" id="GO:0000139">
    <property type="term" value="C:Golgi membrane"/>
    <property type="evidence" value="ECO:0007669"/>
    <property type="project" value="UniProtKB-SubCell"/>
</dbReference>
<evidence type="ECO:0000256" key="12">
    <source>
        <dbReference type="RuleBase" id="RU366053"/>
    </source>
</evidence>
<sequence>MDLIVYLISPVQENELMLSTVLTGFIDAIDILLRHQLEKSSFIENLDMILLALDETIDGGIILETDSTAIANRVSRPKADTQDIQLNEQTLFRAFDMVKDRVSKIQL</sequence>
<reference evidence="16 17" key="1">
    <citation type="submission" date="2019-03" db="EMBL/GenBank/DDBJ databases">
        <title>Sequencing 23 genomes of Wallemia ichthyophaga.</title>
        <authorList>
            <person name="Gostincar C."/>
        </authorList>
    </citation>
    <scope>NUCLEOTIDE SEQUENCE [LARGE SCALE GENOMIC DNA]</scope>
    <source>
        <strain evidence="15 17">EXF-6200</strain>
        <strain evidence="14 16">EXF-8621</strain>
    </source>
</reference>
<dbReference type="PANTHER" id="PTHR11043:SF0">
    <property type="entry name" value="COATOMER SUBUNIT ZETA"/>
    <property type="match status" value="1"/>
</dbReference>
<keyword evidence="4 12" id="KW-0813">Transport</keyword>
<gene>
    <name evidence="15" type="ORF">E3P86_00688</name>
    <name evidence="14" type="ORF">E3P90_00475</name>
</gene>
<dbReference type="AlphaFoldDB" id="A0A4T0IX88"/>
<dbReference type="Gene3D" id="3.30.450.60">
    <property type="match status" value="1"/>
</dbReference>
<dbReference type="EMBL" id="SPOI01000016">
    <property type="protein sequence ID" value="TIB40432.1"/>
    <property type="molecule type" value="Genomic_DNA"/>
</dbReference>
<evidence type="ECO:0000313" key="15">
    <source>
        <dbReference type="EMBL" id="TIB40432.1"/>
    </source>
</evidence>
<evidence type="ECO:0000256" key="11">
    <source>
        <dbReference type="ARBA" id="ARBA00045555"/>
    </source>
</evidence>
<evidence type="ECO:0000313" key="17">
    <source>
        <dbReference type="Proteomes" id="UP000310689"/>
    </source>
</evidence>
<evidence type="ECO:0000256" key="6">
    <source>
        <dbReference type="ARBA" id="ARBA00022892"/>
    </source>
</evidence>
<dbReference type="GO" id="GO:0030126">
    <property type="term" value="C:COPI vesicle coat"/>
    <property type="evidence" value="ECO:0007669"/>
    <property type="project" value="UniProtKB-UniRule"/>
</dbReference>
<evidence type="ECO:0000259" key="13">
    <source>
        <dbReference type="Pfam" id="PF01217"/>
    </source>
</evidence>
<keyword evidence="10 12" id="KW-0968">Cytoplasmic vesicle</keyword>
<evidence type="ECO:0000256" key="2">
    <source>
        <dbReference type="ARBA" id="ARBA00006972"/>
    </source>
</evidence>
<dbReference type="OrthoDB" id="10249988at2759"/>